<dbReference type="InterPro" id="IPR029753">
    <property type="entry name" value="D-isomer_DH_CS"/>
</dbReference>
<dbReference type="CDD" id="cd12178">
    <property type="entry name" value="2-Hacid_dh_13"/>
    <property type="match status" value="1"/>
</dbReference>
<dbReference type="Pfam" id="PF02826">
    <property type="entry name" value="2-Hacid_dh_C"/>
    <property type="match status" value="1"/>
</dbReference>
<dbReference type="AlphaFoldDB" id="A0A9X6ZFS6"/>
<accession>A0A9X6ZFS6</accession>
<evidence type="ECO:0000256" key="4">
    <source>
        <dbReference type="RuleBase" id="RU003719"/>
    </source>
</evidence>
<evidence type="ECO:0000256" key="2">
    <source>
        <dbReference type="ARBA" id="ARBA00023002"/>
    </source>
</evidence>
<proteinExistence type="inferred from homology"/>
<dbReference type="SUPFAM" id="SSF52283">
    <property type="entry name" value="Formate/glycerate dehydrogenase catalytic domain-like"/>
    <property type="match status" value="1"/>
</dbReference>
<evidence type="ECO:0000313" key="8">
    <source>
        <dbReference type="Proteomes" id="UP000220210"/>
    </source>
</evidence>
<sequence length="323" mass="35338">MAKILVAGKIPEIGLELLKDHDVEMYDKEELISIDELTERVKDKDALLSLLSTKVPKEVIDAAPHLKIVANYGAGYDNIDYTYAGEKGIAVTNTPKVSTEATAELTFALLLAAARRIPEGDTLCRTTGFNGWAPLFFLGREVHGKTIGVIGLGEIGKAVAKRAKAFGMDVLYTGPNRKLEAESELGATYVTLEELLQTADFITINCAYNPNLHHMIDEEQFKMMKKTAYIVNASRGPIMNEAALAHALKTNEIEGAALDVFEFEPKITEELKKLKNVVLAPHVGNATFETRDAMAEMAVRNILAVLNGEEPVTPVNQKVLVTK</sequence>
<dbReference type="GO" id="GO:0051287">
    <property type="term" value="F:NAD binding"/>
    <property type="evidence" value="ECO:0007669"/>
    <property type="project" value="InterPro"/>
</dbReference>
<dbReference type="InterPro" id="IPR050857">
    <property type="entry name" value="D-2-hydroxyacid_DH"/>
</dbReference>
<evidence type="ECO:0000313" key="7">
    <source>
        <dbReference type="EMBL" id="PFF49640.1"/>
    </source>
</evidence>
<dbReference type="InterPro" id="IPR006139">
    <property type="entry name" value="D-isomer_2_OHA_DH_cat_dom"/>
</dbReference>
<evidence type="ECO:0000259" key="6">
    <source>
        <dbReference type="Pfam" id="PF02826"/>
    </source>
</evidence>
<dbReference type="Proteomes" id="UP000220210">
    <property type="component" value="Unassembled WGS sequence"/>
</dbReference>
<dbReference type="PROSITE" id="PS00671">
    <property type="entry name" value="D_2_HYDROXYACID_DH_3"/>
    <property type="match status" value="1"/>
</dbReference>
<dbReference type="SUPFAM" id="SSF51735">
    <property type="entry name" value="NAD(P)-binding Rossmann-fold domains"/>
    <property type="match status" value="1"/>
</dbReference>
<organism evidence="7 8">
    <name type="scientific">Bacillus cereus</name>
    <dbReference type="NCBI Taxonomy" id="1396"/>
    <lineage>
        <taxon>Bacteria</taxon>
        <taxon>Bacillati</taxon>
        <taxon>Bacillota</taxon>
        <taxon>Bacilli</taxon>
        <taxon>Bacillales</taxon>
        <taxon>Bacillaceae</taxon>
        <taxon>Bacillus</taxon>
        <taxon>Bacillus cereus group</taxon>
    </lineage>
</organism>
<gene>
    <name evidence="7" type="ORF">CN357_09105</name>
</gene>
<reference evidence="7 8" key="1">
    <citation type="submission" date="2017-09" db="EMBL/GenBank/DDBJ databases">
        <title>Large-scale bioinformatics analysis of Bacillus genomes uncovers conserved roles of natural products in bacterial physiology.</title>
        <authorList>
            <consortium name="Agbiome Team Llc"/>
            <person name="Bleich R.M."/>
            <person name="Kirk G.J."/>
            <person name="Santa Maria K.C."/>
            <person name="Allen S.E."/>
            <person name="Farag S."/>
            <person name="Shank E.A."/>
            <person name="Bowers A."/>
        </authorList>
    </citation>
    <scope>NUCLEOTIDE SEQUENCE [LARGE SCALE GENOMIC DNA]</scope>
    <source>
        <strain evidence="7 8">AFS020204</strain>
    </source>
</reference>
<comment type="similarity">
    <text evidence="1 4">Belongs to the D-isomer specific 2-hydroxyacid dehydrogenase family.</text>
</comment>
<keyword evidence="3" id="KW-0520">NAD</keyword>
<dbReference type="Gene3D" id="3.40.50.720">
    <property type="entry name" value="NAD(P)-binding Rossmann-like Domain"/>
    <property type="match status" value="2"/>
</dbReference>
<dbReference type="InterPro" id="IPR036291">
    <property type="entry name" value="NAD(P)-bd_dom_sf"/>
</dbReference>
<comment type="caution">
    <text evidence="7">The sequence shown here is derived from an EMBL/GenBank/DDBJ whole genome shotgun (WGS) entry which is preliminary data.</text>
</comment>
<dbReference type="PANTHER" id="PTHR42789">
    <property type="entry name" value="D-ISOMER SPECIFIC 2-HYDROXYACID DEHYDROGENASE FAMILY PROTEIN (AFU_ORTHOLOGUE AFUA_6G10090)"/>
    <property type="match status" value="1"/>
</dbReference>
<dbReference type="InterPro" id="IPR006140">
    <property type="entry name" value="D-isomer_DH_NAD-bd"/>
</dbReference>
<dbReference type="RefSeq" id="WP_087948085.1">
    <property type="nucleotide sequence ID" value="NZ_CP115307.1"/>
</dbReference>
<dbReference type="FunFam" id="3.40.50.720:FF:000203">
    <property type="entry name" value="D-3-phosphoglycerate dehydrogenase (SerA)"/>
    <property type="match status" value="1"/>
</dbReference>
<evidence type="ECO:0000259" key="5">
    <source>
        <dbReference type="Pfam" id="PF00389"/>
    </source>
</evidence>
<evidence type="ECO:0000256" key="3">
    <source>
        <dbReference type="ARBA" id="ARBA00023027"/>
    </source>
</evidence>
<evidence type="ECO:0000256" key="1">
    <source>
        <dbReference type="ARBA" id="ARBA00005854"/>
    </source>
</evidence>
<dbReference type="GO" id="GO:0016616">
    <property type="term" value="F:oxidoreductase activity, acting on the CH-OH group of donors, NAD or NADP as acceptor"/>
    <property type="evidence" value="ECO:0007669"/>
    <property type="project" value="InterPro"/>
</dbReference>
<dbReference type="EMBL" id="NTSO01000005">
    <property type="protein sequence ID" value="PFF49640.1"/>
    <property type="molecule type" value="Genomic_DNA"/>
</dbReference>
<name>A0A9X6ZFS6_BACCE</name>
<dbReference type="PANTHER" id="PTHR42789:SF1">
    <property type="entry name" value="D-ISOMER SPECIFIC 2-HYDROXYACID DEHYDROGENASE FAMILY PROTEIN (AFU_ORTHOLOGUE AFUA_6G10090)"/>
    <property type="match status" value="1"/>
</dbReference>
<protein>
    <submittedName>
        <fullName evidence="7">Hydroxyacid dehydrogenase</fullName>
    </submittedName>
</protein>
<feature type="domain" description="D-isomer specific 2-hydroxyacid dehydrogenase NAD-binding" evidence="6">
    <location>
        <begin position="107"/>
        <end position="284"/>
    </location>
</feature>
<dbReference type="Pfam" id="PF00389">
    <property type="entry name" value="2-Hacid_dh"/>
    <property type="match status" value="1"/>
</dbReference>
<keyword evidence="2 4" id="KW-0560">Oxidoreductase</keyword>
<feature type="domain" description="D-isomer specific 2-hydroxyacid dehydrogenase catalytic" evidence="5">
    <location>
        <begin position="4"/>
        <end position="316"/>
    </location>
</feature>